<accession>A0A0C4DTT5</accession>
<evidence type="ECO:0000313" key="3">
    <source>
        <dbReference type="Proteomes" id="UP000011715"/>
    </source>
</evidence>
<reference evidence="1" key="3">
    <citation type="submission" date="2011-03" db="EMBL/GenBank/DDBJ databases">
        <title>Annotation of Magnaporthe poae ATCC 64411.</title>
        <authorList>
            <person name="Ma L.-J."/>
            <person name="Dead R."/>
            <person name="Young S.K."/>
            <person name="Zeng Q."/>
            <person name="Gargeya S."/>
            <person name="Fitzgerald M."/>
            <person name="Haas B."/>
            <person name="Abouelleil A."/>
            <person name="Alvarado L."/>
            <person name="Arachchi H.M."/>
            <person name="Berlin A."/>
            <person name="Brown A."/>
            <person name="Chapman S.B."/>
            <person name="Chen Z."/>
            <person name="Dunbar C."/>
            <person name="Freedman E."/>
            <person name="Gearin G."/>
            <person name="Gellesch M."/>
            <person name="Goldberg J."/>
            <person name="Griggs A."/>
            <person name="Gujja S."/>
            <person name="Heiman D."/>
            <person name="Howarth C."/>
            <person name="Larson L."/>
            <person name="Lui A."/>
            <person name="MacDonald P.J.P."/>
            <person name="Mehta T."/>
            <person name="Montmayeur A."/>
            <person name="Murphy C."/>
            <person name="Neiman D."/>
            <person name="Pearson M."/>
            <person name="Priest M."/>
            <person name="Roberts A."/>
            <person name="Saif S."/>
            <person name="Shea T."/>
            <person name="Shenoy N."/>
            <person name="Sisk P."/>
            <person name="Stolte C."/>
            <person name="Sykes S."/>
            <person name="Yandava C."/>
            <person name="Wortman J."/>
            <person name="Nusbaum C."/>
            <person name="Birren B."/>
        </authorList>
    </citation>
    <scope>NUCLEOTIDE SEQUENCE</scope>
    <source>
        <strain evidence="1">ATCC 64411</strain>
    </source>
</reference>
<dbReference type="OrthoDB" id="5148050at2759"/>
<reference evidence="2" key="5">
    <citation type="submission" date="2015-06" db="UniProtKB">
        <authorList>
            <consortium name="EnsemblFungi"/>
        </authorList>
    </citation>
    <scope>IDENTIFICATION</scope>
    <source>
        <strain evidence="2">ATCC 64411</strain>
    </source>
</reference>
<dbReference type="EMBL" id="ADBL01000805">
    <property type="status" value="NOT_ANNOTATED_CDS"/>
    <property type="molecule type" value="Genomic_DNA"/>
</dbReference>
<dbReference type="eggNOG" id="ENOG502T54R">
    <property type="taxonomic scope" value="Eukaryota"/>
</dbReference>
<dbReference type="Proteomes" id="UP000011715">
    <property type="component" value="Unassembled WGS sequence"/>
</dbReference>
<gene>
    <name evidence="1" type="ORF">MAPG_03359</name>
</gene>
<reference evidence="1" key="2">
    <citation type="submission" date="2010-05" db="EMBL/GenBank/DDBJ databases">
        <title>The Genome Sequence of Magnaporthe poae strain ATCC 64411.</title>
        <authorList>
            <consortium name="The Broad Institute Genome Sequencing Platform"/>
            <consortium name="Broad Institute Genome Sequencing Center for Infectious Disease"/>
            <person name="Ma L.-J."/>
            <person name="Dead R."/>
            <person name="Young S."/>
            <person name="Zeng Q."/>
            <person name="Koehrsen M."/>
            <person name="Alvarado L."/>
            <person name="Berlin A."/>
            <person name="Chapman S.B."/>
            <person name="Chen Z."/>
            <person name="Freedman E."/>
            <person name="Gellesch M."/>
            <person name="Goldberg J."/>
            <person name="Griggs A."/>
            <person name="Gujja S."/>
            <person name="Heilman E.R."/>
            <person name="Heiman D."/>
            <person name="Hepburn T."/>
            <person name="Howarth C."/>
            <person name="Jen D."/>
            <person name="Larson L."/>
            <person name="Mehta T."/>
            <person name="Neiman D."/>
            <person name="Pearson M."/>
            <person name="Roberts A."/>
            <person name="Saif S."/>
            <person name="Shea T."/>
            <person name="Shenoy N."/>
            <person name="Sisk P."/>
            <person name="Stolte C."/>
            <person name="Sykes S."/>
            <person name="Walk T."/>
            <person name="White J."/>
            <person name="Yandava C."/>
            <person name="Haas B."/>
            <person name="Nusbaum C."/>
            <person name="Birren B."/>
        </authorList>
    </citation>
    <scope>NUCLEOTIDE SEQUENCE</scope>
    <source>
        <strain evidence="1">ATCC 64411</strain>
    </source>
</reference>
<keyword evidence="3" id="KW-1185">Reference proteome</keyword>
<dbReference type="EMBL" id="GL876967">
    <property type="protein sequence ID" value="KLU84315.1"/>
    <property type="molecule type" value="Genomic_DNA"/>
</dbReference>
<evidence type="ECO:0000313" key="2">
    <source>
        <dbReference type="EnsemblFungi" id="MAPG_03359T0"/>
    </source>
</evidence>
<reference evidence="2" key="4">
    <citation type="journal article" date="2015" name="G3 (Bethesda)">
        <title>Genome sequences of three phytopathogenic species of the Magnaporthaceae family of fungi.</title>
        <authorList>
            <person name="Okagaki L.H."/>
            <person name="Nunes C.C."/>
            <person name="Sailsbery J."/>
            <person name="Clay B."/>
            <person name="Brown D."/>
            <person name="John T."/>
            <person name="Oh Y."/>
            <person name="Young N."/>
            <person name="Fitzgerald M."/>
            <person name="Haas B.J."/>
            <person name="Zeng Q."/>
            <person name="Young S."/>
            <person name="Adiconis X."/>
            <person name="Fan L."/>
            <person name="Levin J.Z."/>
            <person name="Mitchell T.K."/>
            <person name="Okubara P.A."/>
            <person name="Farman M.L."/>
            <person name="Kohn L.M."/>
            <person name="Birren B."/>
            <person name="Ma L.-J."/>
            <person name="Dean R.A."/>
        </authorList>
    </citation>
    <scope>NUCLEOTIDE SEQUENCE</scope>
    <source>
        <strain evidence="2">ATCC 64411 / 73-15</strain>
    </source>
</reference>
<dbReference type="AlphaFoldDB" id="A0A0C4DTT5"/>
<name>A0A0C4DTT5_MAGP6</name>
<proteinExistence type="predicted"/>
<organism evidence="2 3">
    <name type="scientific">Magnaporthiopsis poae (strain ATCC 64411 / 73-15)</name>
    <name type="common">Kentucky bluegrass fungus</name>
    <name type="synonym">Magnaporthe poae</name>
    <dbReference type="NCBI Taxonomy" id="644358"/>
    <lineage>
        <taxon>Eukaryota</taxon>
        <taxon>Fungi</taxon>
        <taxon>Dikarya</taxon>
        <taxon>Ascomycota</taxon>
        <taxon>Pezizomycotina</taxon>
        <taxon>Sordariomycetes</taxon>
        <taxon>Sordariomycetidae</taxon>
        <taxon>Magnaporthales</taxon>
        <taxon>Magnaporthaceae</taxon>
        <taxon>Magnaporthiopsis</taxon>
    </lineage>
</organism>
<evidence type="ECO:0000313" key="1">
    <source>
        <dbReference type="EMBL" id="KLU84315.1"/>
    </source>
</evidence>
<dbReference type="VEuPathDB" id="FungiDB:MAPG_03359"/>
<dbReference type="EnsemblFungi" id="MAPG_03359T0">
    <property type="protein sequence ID" value="MAPG_03359T0"/>
    <property type="gene ID" value="MAPG_03359"/>
</dbReference>
<reference evidence="3" key="1">
    <citation type="submission" date="2010-05" db="EMBL/GenBank/DDBJ databases">
        <title>The genome sequence of Magnaporthe poae strain ATCC 64411.</title>
        <authorList>
            <person name="Ma L.-J."/>
            <person name="Dead R."/>
            <person name="Young S."/>
            <person name="Zeng Q."/>
            <person name="Koehrsen M."/>
            <person name="Alvarado L."/>
            <person name="Berlin A."/>
            <person name="Chapman S.B."/>
            <person name="Chen Z."/>
            <person name="Freedman E."/>
            <person name="Gellesch M."/>
            <person name="Goldberg J."/>
            <person name="Griggs A."/>
            <person name="Gujja S."/>
            <person name="Heilman E.R."/>
            <person name="Heiman D."/>
            <person name="Hepburn T."/>
            <person name="Howarth C."/>
            <person name="Jen D."/>
            <person name="Larson L."/>
            <person name="Mehta T."/>
            <person name="Neiman D."/>
            <person name="Pearson M."/>
            <person name="Roberts A."/>
            <person name="Saif S."/>
            <person name="Shea T."/>
            <person name="Shenoy N."/>
            <person name="Sisk P."/>
            <person name="Stolte C."/>
            <person name="Sykes S."/>
            <person name="Walk T."/>
            <person name="White J."/>
            <person name="Yandava C."/>
            <person name="Haas B."/>
            <person name="Nusbaum C."/>
            <person name="Birren B."/>
        </authorList>
    </citation>
    <scope>NUCLEOTIDE SEQUENCE [LARGE SCALE GENOMIC DNA]</scope>
    <source>
        <strain evidence="3">ATCC 64411 / 73-15</strain>
    </source>
</reference>
<protein>
    <submittedName>
        <fullName evidence="1 2">Uncharacterized protein</fullName>
    </submittedName>
</protein>
<sequence length="271" mass="29790">MYGPADDEDRDVNEAPFPDILPRRLCPIFKTEHVRAEILVSVDVPSRCARGKRSGSPIVVTERNSFQNVTIAKPELKETTGAFTRNINKDARYWKAPLLFVQGNNRTRVLRVQNVIVSTNPTTNEQYGKTYAYVGLPAYVRDFIRDAVSKYAKVSPDEARFEPDVDFWWKTASNIEDLATTISAAGDVTAHPVAEILEKTGRSFSVAAEIAVDVKYKTVDKSGYSPDTSMLGTRPFVSTSGGKIKPEHIVTTTADASSDAVISMLAALGLN</sequence>